<evidence type="ECO:0000313" key="3">
    <source>
        <dbReference type="Proteomes" id="UP000176444"/>
    </source>
</evidence>
<sequence length="192" mass="21258">MSYAFSDVNFIPDKIGQERDQEVRKKSALKYMIVLFSLVLIAGLGLFAYNLYTKSKINEIIKKAEEGSGKIADLSDFAASGYKLGTRLGVIKGLLEIRPYYANLINEINSQTPSNIQIDKIGFSGQADVTIDGVSNQNYAPISVFQRNLQGSDTGYFIDVKLDSAKLNKDDGSVEFSLKLVLDNEKLNAKRN</sequence>
<dbReference type="Proteomes" id="UP000176444">
    <property type="component" value="Unassembled WGS sequence"/>
</dbReference>
<feature type="transmembrane region" description="Helical" evidence="1">
    <location>
        <begin position="31"/>
        <end position="52"/>
    </location>
</feature>
<organism evidence="2 3">
    <name type="scientific">candidate division WWE3 bacterium RIFCSPHIGHO2_01_FULL_35_17</name>
    <dbReference type="NCBI Taxonomy" id="1802614"/>
    <lineage>
        <taxon>Bacteria</taxon>
        <taxon>Katanobacteria</taxon>
    </lineage>
</organism>
<comment type="caution">
    <text evidence="2">The sequence shown here is derived from an EMBL/GenBank/DDBJ whole genome shotgun (WGS) entry which is preliminary data.</text>
</comment>
<dbReference type="InterPro" id="IPR007813">
    <property type="entry name" value="PilN"/>
</dbReference>
<protein>
    <submittedName>
        <fullName evidence="2">Uncharacterized protein</fullName>
    </submittedName>
</protein>
<dbReference type="Pfam" id="PF05137">
    <property type="entry name" value="PilN"/>
    <property type="match status" value="1"/>
</dbReference>
<reference evidence="2 3" key="1">
    <citation type="journal article" date="2016" name="Nat. Commun.">
        <title>Thousands of microbial genomes shed light on interconnected biogeochemical processes in an aquifer system.</title>
        <authorList>
            <person name="Anantharaman K."/>
            <person name="Brown C.T."/>
            <person name="Hug L.A."/>
            <person name="Sharon I."/>
            <person name="Castelle C.J."/>
            <person name="Probst A.J."/>
            <person name="Thomas B.C."/>
            <person name="Singh A."/>
            <person name="Wilkins M.J."/>
            <person name="Karaoz U."/>
            <person name="Brodie E.L."/>
            <person name="Williams K.H."/>
            <person name="Hubbard S.S."/>
            <person name="Banfield J.F."/>
        </authorList>
    </citation>
    <scope>NUCLEOTIDE SEQUENCE [LARGE SCALE GENOMIC DNA]</scope>
</reference>
<evidence type="ECO:0000256" key="1">
    <source>
        <dbReference type="SAM" id="Phobius"/>
    </source>
</evidence>
<keyword evidence="1" id="KW-0812">Transmembrane</keyword>
<dbReference type="PANTHER" id="PTHR40278">
    <property type="entry name" value="DNA UTILIZATION PROTEIN HOFN"/>
    <property type="match status" value="1"/>
</dbReference>
<dbReference type="PANTHER" id="PTHR40278:SF1">
    <property type="entry name" value="DNA UTILIZATION PROTEIN HOFN"/>
    <property type="match status" value="1"/>
</dbReference>
<dbReference type="InterPro" id="IPR052534">
    <property type="entry name" value="Extracell_DNA_Util/SecSys_Comp"/>
</dbReference>
<dbReference type="AlphaFoldDB" id="A0A1F4URJ7"/>
<evidence type="ECO:0000313" key="2">
    <source>
        <dbReference type="EMBL" id="OGC47522.1"/>
    </source>
</evidence>
<accession>A0A1F4URJ7</accession>
<name>A0A1F4URJ7_UNCKA</name>
<gene>
    <name evidence="2" type="ORF">A2713_00315</name>
</gene>
<keyword evidence="1" id="KW-1133">Transmembrane helix</keyword>
<dbReference type="EMBL" id="MEUX01000012">
    <property type="protein sequence ID" value="OGC47522.1"/>
    <property type="molecule type" value="Genomic_DNA"/>
</dbReference>
<proteinExistence type="predicted"/>
<keyword evidence="1" id="KW-0472">Membrane</keyword>